<dbReference type="Proteomes" id="UP001193389">
    <property type="component" value="Chromosome"/>
</dbReference>
<reference evidence="1" key="1">
    <citation type="journal article" date="2020" name="Int. J. Syst. Evol. Microbiol.">
        <title>Aquipluma nitroreducens gen. nov. sp. nov., a novel facultatively anaerobic bacterium isolated from a freshwater lake.</title>
        <authorList>
            <person name="Watanabe M."/>
            <person name="Kojima H."/>
            <person name="Fukui M."/>
        </authorList>
    </citation>
    <scope>NUCLEOTIDE SEQUENCE</scope>
    <source>
        <strain evidence="1">MeG22</strain>
    </source>
</reference>
<evidence type="ECO:0000313" key="1">
    <source>
        <dbReference type="EMBL" id="BBE18392.1"/>
    </source>
</evidence>
<dbReference type="AlphaFoldDB" id="A0A5K7S9Z3"/>
<protein>
    <submittedName>
        <fullName evidence="1">Uncharacterized protein</fullName>
    </submittedName>
</protein>
<keyword evidence="2" id="KW-1185">Reference proteome</keyword>
<gene>
    <name evidence="1" type="ORF">AQPE_2554</name>
</gene>
<evidence type="ECO:0000313" key="2">
    <source>
        <dbReference type="Proteomes" id="UP001193389"/>
    </source>
</evidence>
<dbReference type="EMBL" id="AP018694">
    <property type="protein sequence ID" value="BBE18392.1"/>
    <property type="molecule type" value="Genomic_DNA"/>
</dbReference>
<sequence>MRTTNNIQKTETRPIKKTISKMFAIIISLVLISFTVSAQGFWKQILVNNTYGKMAELMVEQKNADDQLLNANAHSPETMVTRPAGNTGVAAQMTFEFYFGSQWGISQNIDETDVPMIDWKMDQSSQSN</sequence>
<dbReference type="KEGG" id="anf:AQPE_2554"/>
<name>A0A5K7S9Z3_9BACT</name>
<accession>A0A5K7S9Z3</accession>
<proteinExistence type="predicted"/>
<dbReference type="RefSeq" id="WP_318351300.1">
    <property type="nucleotide sequence ID" value="NZ_AP018694.1"/>
</dbReference>
<organism evidence="1 2">
    <name type="scientific">Aquipluma nitroreducens</name>
    <dbReference type="NCBI Taxonomy" id="2010828"/>
    <lineage>
        <taxon>Bacteria</taxon>
        <taxon>Pseudomonadati</taxon>
        <taxon>Bacteroidota</taxon>
        <taxon>Bacteroidia</taxon>
        <taxon>Marinilabiliales</taxon>
        <taxon>Prolixibacteraceae</taxon>
        <taxon>Aquipluma</taxon>
    </lineage>
</organism>